<evidence type="ECO:0000313" key="3">
    <source>
        <dbReference type="Proteomes" id="UP000276223"/>
    </source>
</evidence>
<gene>
    <name evidence="2" type="ORF">EDC27_1699</name>
</gene>
<accession>A0A3N1UTI9</accession>
<dbReference type="Proteomes" id="UP000276223">
    <property type="component" value="Unassembled WGS sequence"/>
</dbReference>
<dbReference type="EMBL" id="RJVA01000012">
    <property type="protein sequence ID" value="ROQ92030.1"/>
    <property type="molecule type" value="Genomic_DNA"/>
</dbReference>
<dbReference type="AlphaFoldDB" id="A0A3N1UTI9"/>
<keyword evidence="3" id="KW-1185">Reference proteome</keyword>
<proteinExistence type="predicted"/>
<dbReference type="Pfam" id="PF01863">
    <property type="entry name" value="YgjP-like"/>
    <property type="match status" value="1"/>
</dbReference>
<dbReference type="InterPro" id="IPR053136">
    <property type="entry name" value="UTP_pyrophosphatase-like"/>
</dbReference>
<name>A0A3N1UTI9_9BACT</name>
<dbReference type="InterPro" id="IPR002725">
    <property type="entry name" value="YgjP-like_metallopeptidase"/>
</dbReference>
<comment type="caution">
    <text evidence="2">The sequence shown here is derived from an EMBL/GenBank/DDBJ whole genome shotgun (WGS) entry which is preliminary data.</text>
</comment>
<organism evidence="2 3">
    <name type="scientific">Desulfosoma caldarium</name>
    <dbReference type="NCBI Taxonomy" id="610254"/>
    <lineage>
        <taxon>Bacteria</taxon>
        <taxon>Pseudomonadati</taxon>
        <taxon>Thermodesulfobacteriota</taxon>
        <taxon>Syntrophobacteria</taxon>
        <taxon>Syntrophobacterales</taxon>
        <taxon>Syntrophobacteraceae</taxon>
        <taxon>Desulfosoma</taxon>
    </lineage>
</organism>
<dbReference type="PANTHER" id="PTHR30399:SF1">
    <property type="entry name" value="UTP PYROPHOSPHATASE"/>
    <property type="match status" value="1"/>
</dbReference>
<dbReference type="RefSeq" id="WP_170161702.1">
    <property type="nucleotide sequence ID" value="NZ_RJVA01000012.1"/>
</dbReference>
<reference evidence="2 3" key="1">
    <citation type="submission" date="2018-11" db="EMBL/GenBank/DDBJ databases">
        <title>Genomic Encyclopedia of Type Strains, Phase IV (KMG-IV): sequencing the most valuable type-strain genomes for metagenomic binning, comparative biology and taxonomic classification.</title>
        <authorList>
            <person name="Goeker M."/>
        </authorList>
    </citation>
    <scope>NUCLEOTIDE SEQUENCE [LARGE SCALE GENOMIC DNA]</scope>
    <source>
        <strain evidence="2 3">DSM 22027</strain>
    </source>
</reference>
<sequence>MENHDGRSWPPFYHVKENARAKRVILRVRPETGLVLTVPKGFNPRHIPRILHHHRDWIEKALAGIEDRCRTFRRPDILPQSIFLKAVNTTWAVVYGPGSVKTLELTWTHRPPRLQLQGDVSQVPACCRLLRRWLREEAKRVLTPWVHVVARRTGLSWARVRITTPQTRWGSYSSRGTVSLNAALLFLPPELVEMVIIHELCHSRHSRHDSAFWRLLARHQPDYAQLDAALKHAQDHLPLWYLASFMSKP</sequence>
<feature type="domain" description="YgjP-like metallopeptidase" evidence="1">
    <location>
        <begin position="22"/>
        <end position="232"/>
    </location>
</feature>
<dbReference type="CDD" id="cd07344">
    <property type="entry name" value="M48_yhfN_like"/>
    <property type="match status" value="1"/>
</dbReference>
<dbReference type="Gene3D" id="3.30.2010.10">
    <property type="entry name" value="Metalloproteases ('zincins'), catalytic domain"/>
    <property type="match status" value="1"/>
</dbReference>
<dbReference type="PANTHER" id="PTHR30399">
    <property type="entry name" value="UNCHARACTERIZED PROTEIN YGJP"/>
    <property type="match status" value="1"/>
</dbReference>
<protein>
    <recommendedName>
        <fullName evidence="1">YgjP-like metallopeptidase domain-containing protein</fullName>
    </recommendedName>
</protein>
<evidence type="ECO:0000313" key="2">
    <source>
        <dbReference type="EMBL" id="ROQ92030.1"/>
    </source>
</evidence>
<evidence type="ECO:0000259" key="1">
    <source>
        <dbReference type="Pfam" id="PF01863"/>
    </source>
</evidence>